<feature type="region of interest" description="Disordered" evidence="1">
    <location>
        <begin position="539"/>
        <end position="558"/>
    </location>
</feature>
<feature type="region of interest" description="Disordered" evidence="1">
    <location>
        <begin position="479"/>
        <end position="524"/>
    </location>
</feature>
<feature type="compositionally biased region" description="Polar residues" evidence="1">
    <location>
        <begin position="690"/>
        <end position="702"/>
    </location>
</feature>
<dbReference type="EMBL" id="QZWG01000018">
    <property type="protein sequence ID" value="RZB50761.1"/>
    <property type="molecule type" value="Genomic_DNA"/>
</dbReference>
<gene>
    <name evidence="2" type="ORF">D0Y65_047579</name>
</gene>
<dbReference type="PANTHER" id="PTHR37722:SF2">
    <property type="entry name" value="OS01G0167700 PROTEIN"/>
    <property type="match status" value="1"/>
</dbReference>
<organism evidence="2 3">
    <name type="scientific">Glycine soja</name>
    <name type="common">Wild soybean</name>
    <dbReference type="NCBI Taxonomy" id="3848"/>
    <lineage>
        <taxon>Eukaryota</taxon>
        <taxon>Viridiplantae</taxon>
        <taxon>Streptophyta</taxon>
        <taxon>Embryophyta</taxon>
        <taxon>Tracheophyta</taxon>
        <taxon>Spermatophyta</taxon>
        <taxon>Magnoliopsida</taxon>
        <taxon>eudicotyledons</taxon>
        <taxon>Gunneridae</taxon>
        <taxon>Pentapetalae</taxon>
        <taxon>rosids</taxon>
        <taxon>fabids</taxon>
        <taxon>Fabales</taxon>
        <taxon>Fabaceae</taxon>
        <taxon>Papilionoideae</taxon>
        <taxon>50 kb inversion clade</taxon>
        <taxon>NPAAA clade</taxon>
        <taxon>indigoferoid/millettioid clade</taxon>
        <taxon>Phaseoleae</taxon>
        <taxon>Glycine</taxon>
        <taxon>Glycine subgen. Soja</taxon>
    </lineage>
</organism>
<feature type="compositionally biased region" description="Polar residues" evidence="1">
    <location>
        <begin position="275"/>
        <end position="287"/>
    </location>
</feature>
<evidence type="ECO:0000313" key="2">
    <source>
        <dbReference type="EMBL" id="RZB50761.1"/>
    </source>
</evidence>
<sequence length="863" mass="96460">NTESETAGSSVPPFNDHILFTTLRYRDSDLESPPLQVVFFSVIDRVLHDVAMDGRIQAESRYCELDFFDEICMSFDAYCNSRKSTQKRQKQYFEQRKRQQQNLQMIGSDNCFDGQGISGQTLKEQRSLDILNLLNLSTNPQQCNPFCPNGRDDGEISISTMPGSVSTNPPTMFTNVDTSVNSCRFEEAKAGAPLCCQIETSSKKSAPDHQNTAFNGPPNQWKTVTDQYSEFSVMDLFCDDEPNATAEKCPTCEDHVSFSLEGLGKVGTETPVHSPEQQARNPYSYSPLQKDGRKSKLKKLSHVLNDIELEVDTMMQDIKVSPICSSDYPFNKVRQSSAIVGNDKHFYDHSKRSGFSVIEEFFKTKNRDEDLWNANSGFLDESFDNEMGYDTSCKKTFQMGSKSPELLKSGAYKMENYAFEDLLPKKWSSAIAMKEIDMSEPRSSFSKDELENDFDFYVASSSRLGGNFNAQNLIPEDVRDNSSLLSEESSSRTAERGVSTAHSPSTILTGENRRKHRNAFASPRKHRNVFASTRNKYSTKDEKYRSMPNSSKRMPSHDSNSILQEELDAHNSWQFEEINPSVDKSSVAASFCLDLEADFAVFGSKNKIEDPFSVFITPELSNKASPSFGGFRKAAPLADSPPCSFTSEKFAFDSSIAFPNVGSWPTGPSLSPDFQPKGKSEDACGGFDCETSSTDMSVQGSVSKGERQVKMQKDTNKSFEQEDVFLGDNELSSEKKMSEDAPSSKNHTKECEGTEDTNPKTTTQCFVAADSSGHVEEISSLLKKPDKQESQVDKRKNNCDAETPLKCNKSTKEEVKFWSPEGRTTMSGGKHKNGKISLSGQVMFESYVFKLLRVQKVLKEACT</sequence>
<feature type="region of interest" description="Disordered" evidence="1">
    <location>
        <begin position="781"/>
        <end position="800"/>
    </location>
</feature>
<evidence type="ECO:0000313" key="3">
    <source>
        <dbReference type="Proteomes" id="UP000289340"/>
    </source>
</evidence>
<dbReference type="Proteomes" id="UP000289340">
    <property type="component" value="Chromosome 18"/>
</dbReference>
<proteinExistence type="predicted"/>
<feature type="compositionally biased region" description="Basic and acidic residues" evidence="1">
    <location>
        <begin position="704"/>
        <end position="720"/>
    </location>
</feature>
<evidence type="ECO:0000256" key="1">
    <source>
        <dbReference type="SAM" id="MobiDB-lite"/>
    </source>
</evidence>
<feature type="compositionally biased region" description="Polar residues" evidence="1">
    <location>
        <begin position="547"/>
        <end position="558"/>
    </location>
</feature>
<feature type="compositionally biased region" description="Basic and acidic residues" evidence="1">
    <location>
        <begin position="781"/>
        <end position="799"/>
    </location>
</feature>
<keyword evidence="3" id="KW-1185">Reference proteome</keyword>
<name>A0A445FPE7_GLYSO</name>
<feature type="region of interest" description="Disordered" evidence="1">
    <location>
        <begin position="690"/>
        <end position="762"/>
    </location>
</feature>
<accession>A0A445FPE7</accession>
<dbReference type="PANTHER" id="PTHR37722">
    <property type="entry name" value="OS01G0167700 PROTEIN"/>
    <property type="match status" value="1"/>
</dbReference>
<reference evidence="2 3" key="1">
    <citation type="submission" date="2018-09" db="EMBL/GenBank/DDBJ databases">
        <title>A high-quality reference genome of wild soybean provides a powerful tool to mine soybean genomes.</title>
        <authorList>
            <person name="Xie M."/>
            <person name="Chung C.Y.L."/>
            <person name="Li M.-W."/>
            <person name="Wong F.-L."/>
            <person name="Chan T.-F."/>
            <person name="Lam H.-M."/>
        </authorList>
    </citation>
    <scope>NUCLEOTIDE SEQUENCE [LARGE SCALE GENOMIC DNA]</scope>
    <source>
        <strain evidence="3">cv. W05</strain>
        <tissue evidence="2">Hypocotyl of etiolated seedlings</tissue>
    </source>
</reference>
<feature type="region of interest" description="Disordered" evidence="1">
    <location>
        <begin position="268"/>
        <end position="290"/>
    </location>
</feature>
<feature type="compositionally biased region" description="Polar residues" evidence="1">
    <location>
        <begin position="500"/>
        <end position="509"/>
    </location>
</feature>
<feature type="compositionally biased region" description="Basic residues" evidence="1">
    <location>
        <begin position="513"/>
        <end position="524"/>
    </location>
</feature>
<dbReference type="AlphaFoldDB" id="A0A445FPE7"/>
<comment type="caution">
    <text evidence="2">The sequence shown here is derived from an EMBL/GenBank/DDBJ whole genome shotgun (WGS) entry which is preliminary data.</text>
</comment>
<feature type="non-terminal residue" evidence="2">
    <location>
        <position position="1"/>
    </location>
</feature>
<protein>
    <submittedName>
        <fullName evidence="2">Uncharacterized protein</fullName>
    </submittedName>
</protein>